<reference evidence="2" key="1">
    <citation type="submission" date="2016-10" db="EMBL/GenBank/DDBJ databases">
        <authorList>
            <person name="Varghese N."/>
            <person name="Submissions S."/>
        </authorList>
    </citation>
    <scope>NUCLEOTIDE SEQUENCE [LARGE SCALE GENOMIC DNA]</scope>
    <source>
        <strain evidence="2">DSM 45422</strain>
    </source>
</reference>
<dbReference type="AlphaFoldDB" id="A0A1H3MY49"/>
<organism evidence="1 2">
    <name type="scientific">Geodermatophilus africanus</name>
    <dbReference type="NCBI Taxonomy" id="1137993"/>
    <lineage>
        <taxon>Bacteria</taxon>
        <taxon>Bacillati</taxon>
        <taxon>Actinomycetota</taxon>
        <taxon>Actinomycetes</taxon>
        <taxon>Geodermatophilales</taxon>
        <taxon>Geodermatophilaceae</taxon>
        <taxon>Geodermatophilus</taxon>
    </lineage>
</organism>
<name>A0A1H3MY49_9ACTN</name>
<dbReference type="OrthoDB" id="5195799at2"/>
<dbReference type="STRING" id="1137993.SAMN05660209_03772"/>
<dbReference type="RefSeq" id="WP_139263671.1">
    <property type="nucleotide sequence ID" value="NZ_FNOT01000012.1"/>
</dbReference>
<keyword evidence="2" id="KW-1185">Reference proteome</keyword>
<proteinExistence type="predicted"/>
<protein>
    <recommendedName>
        <fullName evidence="3">Asp23 family, cell envelope-related function</fullName>
    </recommendedName>
</protein>
<dbReference type="EMBL" id="FNOT01000012">
    <property type="protein sequence ID" value="SDY81434.1"/>
    <property type="molecule type" value="Genomic_DNA"/>
</dbReference>
<evidence type="ECO:0008006" key="3">
    <source>
        <dbReference type="Google" id="ProtNLM"/>
    </source>
</evidence>
<dbReference type="Proteomes" id="UP000198921">
    <property type="component" value="Unassembled WGS sequence"/>
</dbReference>
<gene>
    <name evidence="1" type="ORF">SAMN05660209_03772</name>
</gene>
<accession>A0A1H3MY49</accession>
<evidence type="ECO:0000313" key="1">
    <source>
        <dbReference type="EMBL" id="SDY81434.1"/>
    </source>
</evidence>
<sequence>MSTPPSVAAAEVLVEAGTADAIAAAVAACPAVNSLHGGGLRRTATYLPGRMVEGVHVDEDRVRVSVVAVQEVPVGVVAEQIRAAVAPLVPGRAVDVHIADLHLTEPSPATPPA</sequence>
<evidence type="ECO:0000313" key="2">
    <source>
        <dbReference type="Proteomes" id="UP000198921"/>
    </source>
</evidence>